<keyword evidence="7" id="KW-1185">Reference proteome</keyword>
<dbReference type="Pfam" id="PF06839">
    <property type="entry name" value="Zn_ribbon_GRF"/>
    <property type="match status" value="1"/>
</dbReference>
<evidence type="ECO:0000256" key="1">
    <source>
        <dbReference type="ARBA" id="ARBA00022723"/>
    </source>
</evidence>
<evidence type="ECO:0000256" key="3">
    <source>
        <dbReference type="ARBA" id="ARBA00022833"/>
    </source>
</evidence>
<evidence type="ECO:0000259" key="5">
    <source>
        <dbReference type="PROSITE" id="PS51999"/>
    </source>
</evidence>
<gene>
    <name evidence="6" type="ORF">PBS001_LOCUS6032</name>
</gene>
<protein>
    <recommendedName>
        <fullName evidence="5">GRF-type domain-containing protein</fullName>
    </recommendedName>
</protein>
<sequence>MGLELAKPVNFCAAMENDCKAISLGQKQMKEVVQSCMNQMKKIFIEVSRRAIVLDQTFSEHFGQTKARMPGSIVDNANPEGQRKRHQIVPQSFDPLQEELMPPHYVPKHDCRRTSVRSSRFALGQRKVARDGPEYGTHVLHLPRCLKGKVRFFCLGIETNPSVNPVRDMVGQRYSLLRELLAHRVLHQGVPDIILPATCAQPEGWSKPKSRVLFLLFSGAASCGYFEWKDEQHRQAISSSMPSSGSCGGDSGLPTCECSLISILLTCKSGVNKGRTFYKCPNPQGSQCNFFQWGS</sequence>
<keyword evidence="2 4" id="KW-0863">Zinc-finger</keyword>
<feature type="domain" description="GRF-type" evidence="5">
    <location>
        <begin position="256"/>
        <end position="295"/>
    </location>
</feature>
<evidence type="ECO:0000256" key="4">
    <source>
        <dbReference type="PROSITE-ProRule" id="PRU01343"/>
    </source>
</evidence>
<reference evidence="6 7" key="1">
    <citation type="submission" date="2021-11" db="EMBL/GenBank/DDBJ databases">
        <authorList>
            <person name="Islam A."/>
            <person name="Islam S."/>
            <person name="Flora M.S."/>
            <person name="Rahman M."/>
            <person name="Ziaur R.M."/>
            <person name="Epstein J.H."/>
            <person name="Hassan M."/>
            <person name="Klassen M."/>
            <person name="Woodard K."/>
            <person name="Webb A."/>
            <person name="Webby R.J."/>
            <person name="El Zowalaty M.E."/>
        </authorList>
    </citation>
    <scope>NUCLEOTIDE SEQUENCE [LARGE SCALE GENOMIC DNA]</scope>
    <source>
        <strain evidence="6">Pbs1</strain>
    </source>
</reference>
<proteinExistence type="predicted"/>
<dbReference type="EMBL" id="CAKLCB010000301">
    <property type="protein sequence ID" value="CAH0519506.1"/>
    <property type="molecule type" value="Genomic_DNA"/>
</dbReference>
<keyword evidence="3" id="KW-0862">Zinc</keyword>
<dbReference type="InterPro" id="IPR013824">
    <property type="entry name" value="Topo_IA_cen_sub1"/>
</dbReference>
<comment type="caution">
    <text evidence="6">The sequence shown here is derived from an EMBL/GenBank/DDBJ whole genome shotgun (WGS) entry which is preliminary data.</text>
</comment>
<keyword evidence="1" id="KW-0479">Metal-binding</keyword>
<organism evidence="6 7">
    <name type="scientific">Peronospora belbahrii</name>
    <dbReference type="NCBI Taxonomy" id="622444"/>
    <lineage>
        <taxon>Eukaryota</taxon>
        <taxon>Sar</taxon>
        <taxon>Stramenopiles</taxon>
        <taxon>Oomycota</taxon>
        <taxon>Peronosporomycetes</taxon>
        <taxon>Peronosporales</taxon>
        <taxon>Peronosporaceae</taxon>
        <taxon>Peronospora</taxon>
    </lineage>
</organism>
<evidence type="ECO:0000313" key="7">
    <source>
        <dbReference type="Proteomes" id="UP001158986"/>
    </source>
</evidence>
<name>A0ABN8D5W1_9STRA</name>
<dbReference type="Gene3D" id="1.10.460.10">
    <property type="entry name" value="Topoisomerase I, domain 2"/>
    <property type="match status" value="1"/>
</dbReference>
<dbReference type="Proteomes" id="UP001158986">
    <property type="component" value="Unassembled WGS sequence"/>
</dbReference>
<dbReference type="InterPro" id="IPR010666">
    <property type="entry name" value="Znf_GRF"/>
</dbReference>
<dbReference type="PROSITE" id="PS51999">
    <property type="entry name" value="ZF_GRF"/>
    <property type="match status" value="1"/>
</dbReference>
<accession>A0ABN8D5W1</accession>
<evidence type="ECO:0000256" key="2">
    <source>
        <dbReference type="ARBA" id="ARBA00022771"/>
    </source>
</evidence>
<evidence type="ECO:0000313" key="6">
    <source>
        <dbReference type="EMBL" id="CAH0519506.1"/>
    </source>
</evidence>